<dbReference type="Pfam" id="PF00724">
    <property type="entry name" value="Oxidored_FMN"/>
    <property type="match status" value="1"/>
</dbReference>
<evidence type="ECO:0000256" key="2">
    <source>
        <dbReference type="ARBA" id="ARBA00001966"/>
    </source>
</evidence>
<protein>
    <submittedName>
        <fullName evidence="12">NADH:flavin oxidoreductase/NADH oxidase</fullName>
    </submittedName>
</protein>
<dbReference type="Gene3D" id="3.50.50.60">
    <property type="entry name" value="FAD/NAD(P)-binding domain"/>
    <property type="match status" value="1"/>
</dbReference>
<evidence type="ECO:0000256" key="6">
    <source>
        <dbReference type="ARBA" id="ARBA00022723"/>
    </source>
</evidence>
<dbReference type="PANTHER" id="PTHR42917">
    <property type="entry name" value="2,4-DIENOYL-COA REDUCTASE"/>
    <property type="match status" value="1"/>
</dbReference>
<evidence type="ECO:0000256" key="3">
    <source>
        <dbReference type="ARBA" id="ARBA00011048"/>
    </source>
</evidence>
<dbReference type="PATRIC" id="fig|380242.3.peg.460"/>
<evidence type="ECO:0000313" key="13">
    <source>
        <dbReference type="Proteomes" id="UP000034954"/>
    </source>
</evidence>
<dbReference type="InterPro" id="IPR001155">
    <property type="entry name" value="OxRdtase_FMN_N"/>
</dbReference>
<keyword evidence="6" id="KW-0479">Metal-binding</keyword>
<proteinExistence type="inferred from homology"/>
<evidence type="ECO:0000256" key="7">
    <source>
        <dbReference type="ARBA" id="ARBA00023002"/>
    </source>
</evidence>
<dbReference type="PRINTS" id="PR00469">
    <property type="entry name" value="PNDRDTASEII"/>
</dbReference>
<dbReference type="EMBL" id="LAQJ01000047">
    <property type="protein sequence ID" value="KKO20901.1"/>
    <property type="molecule type" value="Genomic_DNA"/>
</dbReference>
<evidence type="ECO:0000256" key="9">
    <source>
        <dbReference type="ARBA" id="ARBA00023014"/>
    </source>
</evidence>
<comment type="caution">
    <text evidence="12">The sequence shown here is derived from an EMBL/GenBank/DDBJ whole genome shotgun (WGS) entry which is preliminary data.</text>
</comment>
<evidence type="ECO:0000259" key="11">
    <source>
        <dbReference type="Pfam" id="PF07992"/>
    </source>
</evidence>
<keyword evidence="5" id="KW-0288">FMN</keyword>
<evidence type="ECO:0000256" key="5">
    <source>
        <dbReference type="ARBA" id="ARBA00022643"/>
    </source>
</evidence>
<dbReference type="GO" id="GO:0016491">
    <property type="term" value="F:oxidoreductase activity"/>
    <property type="evidence" value="ECO:0007669"/>
    <property type="project" value="UniProtKB-KW"/>
</dbReference>
<dbReference type="Pfam" id="PF07992">
    <property type="entry name" value="Pyr_redox_2"/>
    <property type="match status" value="1"/>
</dbReference>
<dbReference type="Gene3D" id="3.20.20.70">
    <property type="entry name" value="Aldolase class I"/>
    <property type="match status" value="1"/>
</dbReference>
<evidence type="ECO:0000256" key="4">
    <source>
        <dbReference type="ARBA" id="ARBA00022630"/>
    </source>
</evidence>
<name>A0A0M2V166_9BACT</name>
<comment type="cofactor">
    <cofactor evidence="2">
        <name>[4Fe-4S] cluster</name>
        <dbReference type="ChEBI" id="CHEBI:49883"/>
    </cofactor>
</comment>
<accession>A0A0M2V166</accession>
<dbReference type="InterPro" id="IPR051793">
    <property type="entry name" value="NADH:flavin_oxidoreductase"/>
</dbReference>
<keyword evidence="13" id="KW-1185">Reference proteome</keyword>
<dbReference type="InterPro" id="IPR013785">
    <property type="entry name" value="Aldolase_TIM"/>
</dbReference>
<reference evidence="12 13" key="1">
    <citation type="journal article" date="2013" name="BMC Microbiol.">
        <title>Identification of the type II cytochrome c maturation pathway in anammox bacteria by comparative genomics.</title>
        <authorList>
            <person name="Ferousi C."/>
            <person name="Speth D.R."/>
            <person name="Reimann J."/>
            <person name="Op den Camp H.J."/>
            <person name="Allen J.W."/>
            <person name="Keltjens J.T."/>
            <person name="Jetten M.S."/>
        </authorList>
    </citation>
    <scope>NUCLEOTIDE SEQUENCE [LARGE SCALE GENOMIC DNA]</scope>
    <source>
        <strain evidence="12">RU1</strain>
    </source>
</reference>
<dbReference type="PANTHER" id="PTHR42917:SF2">
    <property type="entry name" value="2,4-DIENOYL-COA REDUCTASE [(2E)-ENOYL-COA-PRODUCING]"/>
    <property type="match status" value="1"/>
</dbReference>
<dbReference type="SUPFAM" id="SSF51395">
    <property type="entry name" value="FMN-linked oxidoreductases"/>
    <property type="match status" value="1"/>
</dbReference>
<dbReference type="PRINTS" id="PR00368">
    <property type="entry name" value="FADPNR"/>
</dbReference>
<comment type="similarity">
    <text evidence="3">In the N-terminal section; belongs to the NADH:flavin oxidoreductase/NADH oxidase family.</text>
</comment>
<dbReference type="SUPFAM" id="SSF51905">
    <property type="entry name" value="FAD/NAD(P)-binding domain"/>
    <property type="match status" value="1"/>
</dbReference>
<keyword evidence="4" id="KW-0285">Flavoprotein</keyword>
<dbReference type="CDD" id="cd02803">
    <property type="entry name" value="OYE_like_FMN_family"/>
    <property type="match status" value="1"/>
</dbReference>
<keyword evidence="8" id="KW-0408">Iron</keyword>
<dbReference type="AlphaFoldDB" id="A0A0M2V166"/>
<dbReference type="GO" id="GO:0010181">
    <property type="term" value="F:FMN binding"/>
    <property type="evidence" value="ECO:0007669"/>
    <property type="project" value="InterPro"/>
</dbReference>
<evidence type="ECO:0000259" key="10">
    <source>
        <dbReference type="Pfam" id="PF00724"/>
    </source>
</evidence>
<sequence length="674" mass="74348">MSTLFDTIQIGQVTVKNRVMMSAMDLGFTSDGSINDRIINFYRERAKGGVGIIVVGGCYPEANGKVWKSIIGLDKDEFIPGLKRLTDAIHEYDVRVAAQILHGGRSASSFFTKMQPVSPSPLTHRSIKQEPHVLTVSEIKTVIDNYVSATVRVKKAGFDAVELHGGMGYLINQFLSEATNKRDDAYGGSLENRVRFAREMILAVKETVGRDYPVIFRMSGDDFVAEGLRIQESLEIAKILEQAGADAFNVSPGWHESKTPIMLMAIPRMAYVFLSEKIKSQVKVPVIASVRINDLKLAEEIIGNEQADMVSVGRPLIVDPELPEKYKSRRLEDIRTCIACNQGCFDSLLNFKPVSCTYNALAGHEDEYKIVMTNKPKKVVVVGGGPGGMEAARVLALRGHKVTLYERSHHLGGQLRYAFVPPGREEIQNIITYLERQITKLRVQIKMEKEADSRTLQEERPDAVIVATGGNPIMLNLPGISAGNVCVASDVLEGKVPVGKEVVIIGGGTVGCEVALYVAKQGAMRPDVACFLLKHRVLDARDVIEYTAKGNRKITILEMKRKIGGGFGISTRWIILNEIKDAGIREITEVKVRELVNKPGKNGHTDAGVIYEKDGQRHFIKADTVIIAVGYSPNNELQKQIEGKFPETYFIGDCVKVRTALEAIHEGFNVALKI</sequence>
<evidence type="ECO:0000313" key="12">
    <source>
        <dbReference type="EMBL" id="KKO20901.1"/>
    </source>
</evidence>
<dbReference type="Gene3D" id="3.40.50.720">
    <property type="entry name" value="NAD(P)-binding Rossmann-like Domain"/>
    <property type="match status" value="1"/>
</dbReference>
<evidence type="ECO:0000256" key="8">
    <source>
        <dbReference type="ARBA" id="ARBA00023004"/>
    </source>
</evidence>
<dbReference type="InterPro" id="IPR023753">
    <property type="entry name" value="FAD/NAD-binding_dom"/>
</dbReference>
<feature type="domain" description="FAD/NAD(P)-binding" evidence="11">
    <location>
        <begin position="377"/>
        <end position="642"/>
    </location>
</feature>
<organism evidence="12 13">
    <name type="scientific">Candidatus Brocadia fulgida</name>
    <dbReference type="NCBI Taxonomy" id="380242"/>
    <lineage>
        <taxon>Bacteria</taxon>
        <taxon>Pseudomonadati</taxon>
        <taxon>Planctomycetota</taxon>
        <taxon>Candidatus Brocadiia</taxon>
        <taxon>Candidatus Brocadiales</taxon>
        <taxon>Candidatus Brocadiaceae</taxon>
        <taxon>Candidatus Brocadia</taxon>
    </lineage>
</organism>
<keyword evidence="9" id="KW-0411">Iron-sulfur</keyword>
<dbReference type="Proteomes" id="UP000034954">
    <property type="component" value="Unassembled WGS sequence"/>
</dbReference>
<feature type="domain" description="NADH:flavin oxidoreductase/NADH oxidase N-terminal" evidence="10">
    <location>
        <begin position="4"/>
        <end position="330"/>
    </location>
</feature>
<dbReference type="GO" id="GO:0046872">
    <property type="term" value="F:metal ion binding"/>
    <property type="evidence" value="ECO:0007669"/>
    <property type="project" value="UniProtKB-KW"/>
</dbReference>
<evidence type="ECO:0000256" key="1">
    <source>
        <dbReference type="ARBA" id="ARBA00001917"/>
    </source>
</evidence>
<dbReference type="GO" id="GO:0051536">
    <property type="term" value="F:iron-sulfur cluster binding"/>
    <property type="evidence" value="ECO:0007669"/>
    <property type="project" value="UniProtKB-KW"/>
</dbReference>
<comment type="cofactor">
    <cofactor evidence="1">
        <name>FMN</name>
        <dbReference type="ChEBI" id="CHEBI:58210"/>
    </cofactor>
</comment>
<gene>
    <name evidence="12" type="ORF">BROFUL_00371</name>
</gene>
<dbReference type="InterPro" id="IPR036188">
    <property type="entry name" value="FAD/NAD-bd_sf"/>
</dbReference>
<keyword evidence="7" id="KW-0560">Oxidoreductase</keyword>